<accession>A0A9P7D6T8</accession>
<feature type="compositionally biased region" description="Low complexity" evidence="1">
    <location>
        <begin position="23"/>
        <end position="32"/>
    </location>
</feature>
<evidence type="ECO:0000313" key="3">
    <source>
        <dbReference type="Proteomes" id="UP000714275"/>
    </source>
</evidence>
<feature type="region of interest" description="Disordered" evidence="1">
    <location>
        <begin position="1"/>
        <end position="50"/>
    </location>
</feature>
<dbReference type="OrthoDB" id="3211671at2759"/>
<feature type="compositionally biased region" description="Polar residues" evidence="1">
    <location>
        <begin position="1"/>
        <end position="20"/>
    </location>
</feature>
<protein>
    <submittedName>
        <fullName evidence="2">Uncharacterized protein</fullName>
    </submittedName>
</protein>
<feature type="region of interest" description="Disordered" evidence="1">
    <location>
        <begin position="111"/>
        <end position="208"/>
    </location>
</feature>
<dbReference type="EMBL" id="JABBWD010000003">
    <property type="protein sequence ID" value="KAG1782400.1"/>
    <property type="molecule type" value="Genomic_DNA"/>
</dbReference>
<comment type="caution">
    <text evidence="2">The sequence shown here is derived from an EMBL/GenBank/DDBJ whole genome shotgun (WGS) entry which is preliminary data.</text>
</comment>
<dbReference type="AlphaFoldDB" id="A0A9P7D6T8"/>
<proteinExistence type="predicted"/>
<reference evidence="2" key="1">
    <citation type="journal article" date="2020" name="New Phytol.">
        <title>Comparative genomics reveals dynamic genome evolution in host specialist ectomycorrhizal fungi.</title>
        <authorList>
            <person name="Lofgren L.A."/>
            <person name="Nguyen N.H."/>
            <person name="Vilgalys R."/>
            <person name="Ruytinx J."/>
            <person name="Liao H.L."/>
            <person name="Branco S."/>
            <person name="Kuo A."/>
            <person name="LaButti K."/>
            <person name="Lipzen A."/>
            <person name="Andreopoulos W."/>
            <person name="Pangilinan J."/>
            <person name="Riley R."/>
            <person name="Hundley H."/>
            <person name="Na H."/>
            <person name="Barry K."/>
            <person name="Grigoriev I.V."/>
            <person name="Stajich J.E."/>
            <person name="Kennedy P.G."/>
        </authorList>
    </citation>
    <scope>NUCLEOTIDE SEQUENCE</scope>
    <source>
        <strain evidence="2">DOB743</strain>
    </source>
</reference>
<keyword evidence="3" id="KW-1185">Reference proteome</keyword>
<evidence type="ECO:0000256" key="1">
    <source>
        <dbReference type="SAM" id="MobiDB-lite"/>
    </source>
</evidence>
<dbReference type="Proteomes" id="UP000714275">
    <property type="component" value="Unassembled WGS sequence"/>
</dbReference>
<feature type="compositionally biased region" description="Basic and acidic residues" evidence="1">
    <location>
        <begin position="111"/>
        <end position="127"/>
    </location>
</feature>
<feature type="compositionally biased region" description="Acidic residues" evidence="1">
    <location>
        <begin position="199"/>
        <end position="208"/>
    </location>
</feature>
<name>A0A9P7D6T8_9AGAM</name>
<gene>
    <name evidence="2" type="ORF">EV702DRAFT_1192072</name>
</gene>
<sequence>MAVSPCPTSTNPALHSSSPLIKSDSTSSMTLTSEEELIPPPFHPPWDTTNSVLPSTAMRTMVSKLPSYWRTTLEEEAGGRWLDSRRTELMDEALLDNLDCLRKQRQWCEKGVAERHAKRQRREDNEAYKPFAPSRPAPPSTNAVAGPSTTTPTHASPKINTPPPPPTSTATVQPAPPNNEDAEMTEGEATRATKRSAREDDEESVTKR</sequence>
<organism evidence="2 3">
    <name type="scientific">Suillus placidus</name>
    <dbReference type="NCBI Taxonomy" id="48579"/>
    <lineage>
        <taxon>Eukaryota</taxon>
        <taxon>Fungi</taxon>
        <taxon>Dikarya</taxon>
        <taxon>Basidiomycota</taxon>
        <taxon>Agaricomycotina</taxon>
        <taxon>Agaricomycetes</taxon>
        <taxon>Agaricomycetidae</taxon>
        <taxon>Boletales</taxon>
        <taxon>Suillineae</taxon>
        <taxon>Suillaceae</taxon>
        <taxon>Suillus</taxon>
    </lineage>
</organism>
<evidence type="ECO:0000313" key="2">
    <source>
        <dbReference type="EMBL" id="KAG1782400.1"/>
    </source>
</evidence>
<feature type="compositionally biased region" description="Polar residues" evidence="1">
    <location>
        <begin position="140"/>
        <end position="154"/>
    </location>
</feature>